<evidence type="ECO:0000313" key="2">
    <source>
        <dbReference type="Proteomes" id="UP001152795"/>
    </source>
</evidence>
<organism evidence="1 2">
    <name type="scientific">Paramuricea clavata</name>
    <name type="common">Red gorgonian</name>
    <name type="synonym">Violescent sea-whip</name>
    <dbReference type="NCBI Taxonomy" id="317549"/>
    <lineage>
        <taxon>Eukaryota</taxon>
        <taxon>Metazoa</taxon>
        <taxon>Cnidaria</taxon>
        <taxon>Anthozoa</taxon>
        <taxon>Octocorallia</taxon>
        <taxon>Malacalcyonacea</taxon>
        <taxon>Plexauridae</taxon>
        <taxon>Paramuricea</taxon>
    </lineage>
</organism>
<gene>
    <name evidence="1" type="ORF">PACLA_8A039267</name>
</gene>
<keyword evidence="2" id="KW-1185">Reference proteome</keyword>
<sequence length="384" mass="42836">MRVELKYHSGPKSNGAHILPNDDKQDEVELEIIGEITCSSKHDNVEVLVIDDDVYDESDEDLFKSADEDLIPRMSMALGTNKITNNDNGKTENFDLTADDCGVYGCHSSPSVEVEVDVDDDGVLGSNVRTVSKDEESSHSLNTRRFLIKRQYSWHSLSKDYRRIITKVEENNALLHFAVVQYIVKTKDTSNLFEKPHGCSKKSKEPYIRTKPSVMEKIRELGQKGSAKQIISAMEKQAGDVSCVSSPSYLPRDRNQVYHQVSKVEGRIRSRSTGPAAAPDFTKLLSVQYSGSFLKNVSFAVSTDKKGVKRAAPNTFAASETCLKWVKRVCTGTQPSAVAGIDMTYQLGPFYLTTMTLPNPMFVLKSDDQKHPTTLTACNNDFHY</sequence>
<proteinExistence type="predicted"/>
<dbReference type="EMBL" id="CACRXK020009254">
    <property type="protein sequence ID" value="CAB4016780.1"/>
    <property type="molecule type" value="Genomic_DNA"/>
</dbReference>
<name>A0A6S7IJT6_PARCT</name>
<reference evidence="1" key="1">
    <citation type="submission" date="2020-04" db="EMBL/GenBank/DDBJ databases">
        <authorList>
            <person name="Alioto T."/>
            <person name="Alioto T."/>
            <person name="Gomez Garrido J."/>
        </authorList>
    </citation>
    <scope>NUCLEOTIDE SEQUENCE</scope>
    <source>
        <strain evidence="1">A484AB</strain>
    </source>
</reference>
<protein>
    <submittedName>
        <fullName evidence="1">Uncharacterized protein</fullName>
    </submittedName>
</protein>
<dbReference type="OrthoDB" id="5956297at2759"/>
<dbReference type="Proteomes" id="UP001152795">
    <property type="component" value="Unassembled WGS sequence"/>
</dbReference>
<comment type="caution">
    <text evidence="1">The sequence shown here is derived from an EMBL/GenBank/DDBJ whole genome shotgun (WGS) entry which is preliminary data.</text>
</comment>
<dbReference type="AlphaFoldDB" id="A0A6S7IJT6"/>
<evidence type="ECO:0000313" key="1">
    <source>
        <dbReference type="EMBL" id="CAB4016780.1"/>
    </source>
</evidence>
<accession>A0A6S7IJT6</accession>